<gene>
    <name evidence="1" type="ORF">C0216_07650</name>
</gene>
<sequence length="206" mass="23491">MSSTLLVLNEVAAAPGKADHVLEQWQQFNRKEPVAGRALYRSLDDDNLLEITPVAEVSEVAALNARWHELWDLVSEDLATDFRRQLLDFVEAPKDVAEPVPATPYVQLRHIEVKPREYAAYREWRENTIFNVVRRADEVKAFLAYHSLLSTEPGVMFVSGFECAPEQYQAVFTSPEYQEIVQQAGDRYIVGGESGLYTRVYQRADV</sequence>
<keyword evidence="2" id="KW-1185">Reference proteome</keyword>
<evidence type="ECO:0008006" key="3">
    <source>
        <dbReference type="Google" id="ProtNLM"/>
    </source>
</evidence>
<evidence type="ECO:0000313" key="2">
    <source>
        <dbReference type="Proteomes" id="UP000252004"/>
    </source>
</evidence>
<proteinExistence type="predicted"/>
<name>A0A344TXH9_9ACTN</name>
<dbReference type="Proteomes" id="UP000252004">
    <property type="component" value="Chromosome"/>
</dbReference>
<dbReference type="EMBL" id="CP030862">
    <property type="protein sequence ID" value="AXE23350.1"/>
    <property type="molecule type" value="Genomic_DNA"/>
</dbReference>
<dbReference type="RefSeq" id="WP_114054532.1">
    <property type="nucleotide sequence ID" value="NZ_CP030862.1"/>
</dbReference>
<protein>
    <recommendedName>
        <fullName evidence="3">DUF1330 domain-containing protein</fullName>
    </recommendedName>
</protein>
<dbReference type="OrthoDB" id="3690318at2"/>
<dbReference type="KEGG" id="sgz:C0216_07650"/>
<organism evidence="1 2">
    <name type="scientific">Streptomyces globosus</name>
    <dbReference type="NCBI Taxonomy" id="68209"/>
    <lineage>
        <taxon>Bacteria</taxon>
        <taxon>Bacillati</taxon>
        <taxon>Actinomycetota</taxon>
        <taxon>Actinomycetes</taxon>
        <taxon>Kitasatosporales</taxon>
        <taxon>Streptomycetaceae</taxon>
        <taxon>Streptomyces</taxon>
    </lineage>
</organism>
<reference evidence="1 2" key="1">
    <citation type="submission" date="2018-01" db="EMBL/GenBank/DDBJ databases">
        <title>Draft genome Sequence of streptomyces globosus LZH-48.</title>
        <authorList>
            <person name="Ran K."/>
            <person name="Li Z."/>
            <person name="Wei S."/>
            <person name="Dong R."/>
        </authorList>
    </citation>
    <scope>NUCLEOTIDE SEQUENCE [LARGE SCALE GENOMIC DNA]</scope>
    <source>
        <strain evidence="1 2">LZH-48</strain>
    </source>
</reference>
<evidence type="ECO:0000313" key="1">
    <source>
        <dbReference type="EMBL" id="AXE23350.1"/>
    </source>
</evidence>
<dbReference type="AlphaFoldDB" id="A0A344TXH9"/>
<accession>A0A344TXH9</accession>